<dbReference type="InterPro" id="IPR007813">
    <property type="entry name" value="PilN"/>
</dbReference>
<comment type="caution">
    <text evidence="4">The sequence shown here is derived from an EMBL/GenBank/DDBJ whole genome shotgun (WGS) entry which is preliminary data.</text>
</comment>
<protein>
    <submittedName>
        <fullName evidence="4">Type IV pilus assembly protein PilN</fullName>
    </submittedName>
</protein>
<feature type="region of interest" description="Disordered" evidence="2">
    <location>
        <begin position="163"/>
        <end position="213"/>
    </location>
</feature>
<dbReference type="RefSeq" id="WP_130410711.1">
    <property type="nucleotide sequence ID" value="NZ_SHKX01000010.1"/>
</dbReference>
<gene>
    <name evidence="4" type="ORF">EV700_0432</name>
</gene>
<name>A0A4Q7ZA86_9GAMM</name>
<dbReference type="AlphaFoldDB" id="A0A4Q7ZA86"/>
<keyword evidence="3" id="KW-0812">Transmembrane</keyword>
<organism evidence="4 5">
    <name type="scientific">Fluviicoccus keumensis</name>
    <dbReference type="NCBI Taxonomy" id="1435465"/>
    <lineage>
        <taxon>Bacteria</taxon>
        <taxon>Pseudomonadati</taxon>
        <taxon>Pseudomonadota</taxon>
        <taxon>Gammaproteobacteria</taxon>
        <taxon>Moraxellales</taxon>
        <taxon>Moraxellaceae</taxon>
        <taxon>Fluviicoccus</taxon>
    </lineage>
</organism>
<dbReference type="PANTHER" id="PTHR40278">
    <property type="entry name" value="DNA UTILIZATION PROTEIN HOFN"/>
    <property type="match status" value="1"/>
</dbReference>
<dbReference type="Pfam" id="PF05137">
    <property type="entry name" value="PilN"/>
    <property type="match status" value="1"/>
</dbReference>
<evidence type="ECO:0000313" key="4">
    <source>
        <dbReference type="EMBL" id="RZU47470.1"/>
    </source>
</evidence>
<evidence type="ECO:0000256" key="1">
    <source>
        <dbReference type="SAM" id="Coils"/>
    </source>
</evidence>
<dbReference type="InterPro" id="IPR052534">
    <property type="entry name" value="Extracell_DNA_Util/SecSys_Comp"/>
</dbReference>
<keyword evidence="3" id="KW-1133">Transmembrane helix</keyword>
<keyword evidence="1" id="KW-0175">Coiled coil</keyword>
<feature type="coiled-coil region" evidence="1">
    <location>
        <begin position="57"/>
        <end position="91"/>
    </location>
</feature>
<sequence>MAKINLLPWRQELRKQRKQEFLAINMAVALIALGILLFLHMLVSSQLSAQDERKAYIKSEIELLDKNIAEIEELQKRKDELLSRMKVIQDLQGRRPVIVRVFDEIVRATPDKLYLTALERKGDQFRIEGVAESNNQVATFLRNLNASAWFKNPVLDKVASTEDKAPAGKAAAKSDRPKNTFSLTVDLEAPEPATDGDKQGTPGAANATKGASK</sequence>
<evidence type="ECO:0000256" key="3">
    <source>
        <dbReference type="SAM" id="Phobius"/>
    </source>
</evidence>
<dbReference type="Proteomes" id="UP000292423">
    <property type="component" value="Unassembled WGS sequence"/>
</dbReference>
<dbReference type="PANTHER" id="PTHR40278:SF2">
    <property type="entry name" value="TYPE IV PILUS INNER MEMBRANE COMPONENT PILN"/>
    <property type="match status" value="1"/>
</dbReference>
<dbReference type="GO" id="GO:0043683">
    <property type="term" value="P:type IV pilus assembly"/>
    <property type="evidence" value="ECO:0007669"/>
    <property type="project" value="TreeGrafter"/>
</dbReference>
<dbReference type="EMBL" id="SHKX01000010">
    <property type="protein sequence ID" value="RZU47470.1"/>
    <property type="molecule type" value="Genomic_DNA"/>
</dbReference>
<reference evidence="4 5" key="1">
    <citation type="submission" date="2019-02" db="EMBL/GenBank/DDBJ databases">
        <title>Genomic Encyclopedia of Type Strains, Phase IV (KMG-IV): sequencing the most valuable type-strain genomes for metagenomic binning, comparative biology and taxonomic classification.</title>
        <authorList>
            <person name="Goeker M."/>
        </authorList>
    </citation>
    <scope>NUCLEOTIDE SEQUENCE [LARGE SCALE GENOMIC DNA]</scope>
    <source>
        <strain evidence="4 5">DSM 105135</strain>
    </source>
</reference>
<feature type="compositionally biased region" description="Basic and acidic residues" evidence="2">
    <location>
        <begin position="163"/>
        <end position="178"/>
    </location>
</feature>
<accession>A0A4Q7ZA86</accession>
<keyword evidence="5" id="KW-1185">Reference proteome</keyword>
<feature type="transmembrane region" description="Helical" evidence="3">
    <location>
        <begin position="21"/>
        <end position="43"/>
    </location>
</feature>
<dbReference type="GO" id="GO:0043107">
    <property type="term" value="P:type IV pilus-dependent motility"/>
    <property type="evidence" value="ECO:0007669"/>
    <property type="project" value="TreeGrafter"/>
</dbReference>
<evidence type="ECO:0000313" key="5">
    <source>
        <dbReference type="Proteomes" id="UP000292423"/>
    </source>
</evidence>
<proteinExistence type="predicted"/>
<keyword evidence="3" id="KW-0472">Membrane</keyword>
<evidence type="ECO:0000256" key="2">
    <source>
        <dbReference type="SAM" id="MobiDB-lite"/>
    </source>
</evidence>
<dbReference type="OrthoDB" id="5296173at2"/>